<evidence type="ECO:0000256" key="4">
    <source>
        <dbReference type="ARBA" id="ARBA00022837"/>
    </source>
</evidence>
<feature type="domain" description="Cadherin" evidence="11">
    <location>
        <begin position="1401"/>
        <end position="1505"/>
    </location>
</feature>
<evidence type="ECO:0000256" key="6">
    <source>
        <dbReference type="ARBA" id="ARBA00022989"/>
    </source>
</evidence>
<dbReference type="SUPFAM" id="SSF49313">
    <property type="entry name" value="Cadherin-like"/>
    <property type="match status" value="30"/>
</dbReference>
<dbReference type="Pfam" id="PF00028">
    <property type="entry name" value="Cadherin"/>
    <property type="match status" value="25"/>
</dbReference>
<dbReference type="GeneID" id="101849818"/>
<feature type="domain" description="Cadherin" evidence="11">
    <location>
        <begin position="143"/>
        <end position="250"/>
    </location>
</feature>
<dbReference type="InterPro" id="IPR002126">
    <property type="entry name" value="Cadherin-like_dom"/>
</dbReference>
<keyword evidence="2 10" id="KW-0812">Transmembrane</keyword>
<evidence type="ECO:0000256" key="9">
    <source>
        <dbReference type="SAM" id="MobiDB-lite"/>
    </source>
</evidence>
<dbReference type="Gene3D" id="2.60.40.60">
    <property type="entry name" value="Cadherins"/>
    <property type="match status" value="30"/>
</dbReference>
<feature type="domain" description="Cadherin" evidence="11">
    <location>
        <begin position="48"/>
        <end position="136"/>
    </location>
</feature>
<evidence type="ECO:0000256" key="1">
    <source>
        <dbReference type="ARBA" id="ARBA00004370"/>
    </source>
</evidence>
<keyword evidence="3" id="KW-0677">Repeat</keyword>
<feature type="domain" description="Cadherin" evidence="11">
    <location>
        <begin position="2776"/>
        <end position="2879"/>
    </location>
</feature>
<dbReference type="RefSeq" id="XP_012943596.1">
    <property type="nucleotide sequence ID" value="XM_013088142.1"/>
</dbReference>
<accession>A0ABM1A9U9</accession>
<feature type="domain" description="Cadherin" evidence="11">
    <location>
        <begin position="1923"/>
        <end position="2023"/>
    </location>
</feature>
<feature type="domain" description="Cadherin" evidence="11">
    <location>
        <begin position="2127"/>
        <end position="2230"/>
    </location>
</feature>
<feature type="domain" description="Cadherin" evidence="11">
    <location>
        <begin position="2342"/>
        <end position="2446"/>
    </location>
</feature>
<evidence type="ECO:0000256" key="5">
    <source>
        <dbReference type="ARBA" id="ARBA00022889"/>
    </source>
</evidence>
<feature type="domain" description="Cadherin" evidence="11">
    <location>
        <begin position="2880"/>
        <end position="2988"/>
    </location>
</feature>
<feature type="transmembrane region" description="Helical" evidence="10">
    <location>
        <begin position="3332"/>
        <end position="3353"/>
    </location>
</feature>
<gene>
    <name evidence="13" type="primary">LOC101849818</name>
</gene>
<feature type="domain" description="Cadherin" evidence="11">
    <location>
        <begin position="365"/>
        <end position="472"/>
    </location>
</feature>
<feature type="compositionally biased region" description="Polar residues" evidence="9">
    <location>
        <begin position="3424"/>
        <end position="3433"/>
    </location>
</feature>
<dbReference type="InterPro" id="IPR015919">
    <property type="entry name" value="Cadherin-like_sf"/>
</dbReference>
<evidence type="ECO:0000313" key="12">
    <source>
        <dbReference type="Proteomes" id="UP000694888"/>
    </source>
</evidence>
<feature type="domain" description="Cadherin" evidence="11">
    <location>
        <begin position="2241"/>
        <end position="2341"/>
    </location>
</feature>
<dbReference type="CDD" id="cd11304">
    <property type="entry name" value="Cadherin_repeat"/>
    <property type="match status" value="28"/>
</dbReference>
<feature type="region of interest" description="Disordered" evidence="9">
    <location>
        <begin position="3375"/>
        <end position="3408"/>
    </location>
</feature>
<evidence type="ECO:0000259" key="11">
    <source>
        <dbReference type="PROSITE" id="PS50268"/>
    </source>
</evidence>
<keyword evidence="5" id="KW-0130">Cell adhesion</keyword>
<dbReference type="InterPro" id="IPR020894">
    <property type="entry name" value="Cadherin_CS"/>
</dbReference>
<feature type="domain" description="Cadherin" evidence="11">
    <location>
        <begin position="2555"/>
        <end position="2672"/>
    </location>
</feature>
<feature type="domain" description="Cadherin" evidence="11">
    <location>
        <begin position="1087"/>
        <end position="1195"/>
    </location>
</feature>
<feature type="domain" description="Cadherin" evidence="11">
    <location>
        <begin position="1196"/>
        <end position="1302"/>
    </location>
</feature>
<dbReference type="PRINTS" id="PR00205">
    <property type="entry name" value="CADHERIN"/>
</dbReference>
<keyword evidence="7 10" id="KW-0472">Membrane</keyword>
<feature type="domain" description="Cadherin" evidence="11">
    <location>
        <begin position="678"/>
        <end position="780"/>
    </location>
</feature>
<evidence type="ECO:0000256" key="10">
    <source>
        <dbReference type="SAM" id="Phobius"/>
    </source>
</evidence>
<feature type="domain" description="Cadherin" evidence="11">
    <location>
        <begin position="985"/>
        <end position="1086"/>
    </location>
</feature>
<feature type="domain" description="Cadherin" evidence="11">
    <location>
        <begin position="2989"/>
        <end position="3098"/>
    </location>
</feature>
<feature type="domain" description="Cadherin" evidence="11">
    <location>
        <begin position="1608"/>
        <end position="1710"/>
    </location>
</feature>
<dbReference type="PANTHER" id="PTHR24025:SF23">
    <property type="entry name" value="NEURAL-CADHERIN"/>
    <property type="match status" value="1"/>
</dbReference>
<feature type="domain" description="Cadherin" evidence="11">
    <location>
        <begin position="1506"/>
        <end position="1607"/>
    </location>
</feature>
<keyword evidence="12" id="KW-1185">Reference proteome</keyword>
<dbReference type="Proteomes" id="UP000694888">
    <property type="component" value="Unplaced"/>
</dbReference>
<feature type="domain" description="Cadherin" evidence="11">
    <location>
        <begin position="886"/>
        <end position="984"/>
    </location>
</feature>
<feature type="domain" description="Cadherin" evidence="11">
    <location>
        <begin position="3099"/>
        <end position="3203"/>
    </location>
</feature>
<evidence type="ECO:0000256" key="2">
    <source>
        <dbReference type="ARBA" id="ARBA00022692"/>
    </source>
</evidence>
<evidence type="ECO:0000256" key="7">
    <source>
        <dbReference type="ARBA" id="ARBA00023136"/>
    </source>
</evidence>
<feature type="domain" description="Cadherin" evidence="11">
    <location>
        <begin position="2673"/>
        <end position="2776"/>
    </location>
</feature>
<dbReference type="PROSITE" id="PS50268">
    <property type="entry name" value="CADHERIN_2"/>
    <property type="match status" value="30"/>
</dbReference>
<feature type="domain" description="Cadherin" evidence="11">
    <location>
        <begin position="780"/>
        <end position="889"/>
    </location>
</feature>
<evidence type="ECO:0000313" key="13">
    <source>
        <dbReference type="RefSeq" id="XP_012943596.1"/>
    </source>
</evidence>
<evidence type="ECO:0000256" key="8">
    <source>
        <dbReference type="PROSITE-ProRule" id="PRU00043"/>
    </source>
</evidence>
<dbReference type="PROSITE" id="PS00232">
    <property type="entry name" value="CADHERIN_1"/>
    <property type="match status" value="11"/>
</dbReference>
<name>A0ABM1A9U9_APLCA</name>
<feature type="domain" description="Cadherin" evidence="11">
    <location>
        <begin position="1818"/>
        <end position="1922"/>
    </location>
</feature>
<feature type="domain" description="Cadherin" evidence="11">
    <location>
        <begin position="2447"/>
        <end position="2554"/>
    </location>
</feature>
<comment type="subcellular location">
    <subcellularLocation>
        <location evidence="1">Membrane</location>
    </subcellularLocation>
</comment>
<feature type="domain" description="Cadherin" evidence="11">
    <location>
        <begin position="2025"/>
        <end position="2126"/>
    </location>
</feature>
<evidence type="ECO:0000256" key="3">
    <source>
        <dbReference type="ARBA" id="ARBA00022737"/>
    </source>
</evidence>
<reference evidence="13" key="1">
    <citation type="submission" date="2025-08" db="UniProtKB">
        <authorList>
            <consortium name="RefSeq"/>
        </authorList>
    </citation>
    <scope>IDENTIFICATION</scope>
</reference>
<feature type="domain" description="Cadherin" evidence="11">
    <location>
        <begin position="570"/>
        <end position="677"/>
    </location>
</feature>
<protein>
    <submittedName>
        <fullName evidence="13">Protocadherin Fat 4</fullName>
    </submittedName>
</protein>
<feature type="domain" description="Cadherin" evidence="11">
    <location>
        <begin position="1315"/>
        <end position="1401"/>
    </location>
</feature>
<sequence length="3499" mass="364107">MATSRADASIFNIEPSSGVITLNSGVDVDPAGAQTVFKPLLTDTVNPLLTLTCTDADLTSPNNDLEYSIQQGDTTKFSIPDNTVGSIFVSNALDYETTQSETVLVRVKDKAASGAQSVTASIVVTIVPVNDNAPAWVTWSPTLPGSATFAIDETVAVGTTIFTVAASDSDLDTGGIITYSITSVTDGTNPVTDAFNVDPSTGAVTTLKLFDADGSISSYILTVQGTDSSSSVTETVTVSLTDINDVEPVFSSTPFIVQTIAESSAKTGSIVTTVSATDGDKTASTFTYAVDVVQGGTVASDWAFSGTTSGQLEFKTDLDLDTGSLSLHVLKLTVKDGVSPEQTGTATLTVSIIPDNEFTPTISSVVPAQPISIAENVGSGVSVALVNAADSDTGDEGTLAFSIIGGDTDGVFSVDSSGKIATQASLDRETTDSYTLIVQVIDSGVSPKSVTTSVSVTISDVTDNAPTCSPSYYTKELSETSSANTVVVTISCSDEDTGDTLSYSVKSPHDTNFGFTTPTNELKLISTTGFDYDSATQSYNVEVEVTDSTYTSTVKVRVNVGANNDHTPAFSSNPVVTVAENSLSDPLYTYTADDADFSPHGVTSYTINAVTNSGQSLFGIDSSSGVISMLSTLDYDTLPAGDKTYELEVVAEDGGGLTGTGTVTVSVTDINDNAPTCTYSTFTHSMDESQSGTAPFTVVTLGCTDVEDGTSLTYSMVQTPGSHFSVAADVVTLTANTLDYETSTIHTLTITVTDAGGAGQSSTVTVYVNVNNVNEAGPTFPSYAAVSIDEDVGVQQSVAVVTATDPDGSDPSFGDLQYSILSGDSSSQFSIDATTALLKTRKALDFETKQTYDLVIQAIERGGTNSATVTQVVNISDKNDEFPVCSPNTLAETVGEDEVATYEIKDFGCTDADAGTTLTYTITSGDTSLFEMSGSKLRLKSALDYDTTQTHDLTVLVSDGDVSHDTTISGTVTVGSVDEGQPSFATAVYNANVNEASAVSTLVTTVSASDPDINLDQHGQIKYSFASTYANFAIDQSSGQITIAKLLDREAATTHTLIVKAADATGFNTATVSVTVLDSNDNSPAFTTTSYSASVSETDASGTTVLTVAANDLDDPLTSSYGSVSYSLSGSSSFQIDASTGEITTTAVLDADAAGTTSYVLTVLAVDSGGAAGALTGSAQVTVSVTTDNQHDPVFSPATYAVTITESQFAVGDKIVSATASDQDTGLDGDLSFAFVGVQTKFTLTQNGNEAEVRLAQTLDFDAGDTSFTLQIRASDNGVPVRTALTTVTVTVDDVNDNSPLCTSVVNVDVTEGQTAITTLVCSDADPGTTLSYTIVSTTPNTITPAVDVSGVVTVATALDYENADSHTILIKVEDDGATVLSTTVTVNLRISDLNDNDPTLSGSFAFTVSEADTASSTALYTAVASSNDGPSDTVTYSLTDTTYFDISSVSGEITLKTDAPDFETIGASYSMDVCAKDTANPTVRSACQTITVTVTDVNDVVPEFSPSVYTDSIREDASIGDSVTSVTAVDTDTTTAFKTITFSILSGNTGSVWDINNAGSVFLAGALDYETVTSYALVVQASDDTNSATVTYNIVVTSVNDFDPAFGSTTLTINIDENTAIGTTVTVSALPATDDDDGSDGVFTYSIDSGPLAIDPDTGAVTVVQALDRETTTSYTLNIRATDQGAPARTGTLVLTVDVNDLNDVTPSCASNVYFVTLPETAAPGDAVQTLVCTDDDDTSPNNALTYSIVSGDAGLFVVDSSGQVTVSTGAAFDRETTASYSLIVDVVDQATSSKLTYTATVSVTISDVNDNDPVFTSLPATVTKLENTAVGTTLTTVPVTDADSGTNGEFFYQITSGNSEGKFSIDPVAGHVVLVDSLDFETTTSYQLELTATDKGASARSSSGTLTVSVADVSDTAPVCSTSLYTATVAENSVSLPVVTVTCTDADAGDTITYSITAGDTASDFDINPNTGAVSTAAAAAISYESTQSFTLTVTASDGTLTDTTTVLVTVTDVNEFSPQFSPSSTYTASVSEAEAVGFTVETVAATDQDTFDSIRIYSITGGNTAGKFAIDSFSGKIELKSPLDHETATSYSLTLQVEDSGGSVSSGTLDVTVTDINDNDPQCTVTATAVSVDEAAVAGVIFTPTCSDKDTAATPTLEYSITSGAHASLSIDSTTGAISVIADLDYEAATSHDLVITVSDKDTPTPRTTDISLTISVNPVNEDTPVFTSAGAYGPYDVAEDTTVGTSIASVSASDGDTGLEHGTVRYSIVSGDTQQQFAVDESSGDISVVKSLDRETTASYILTVRATDDALGAATAKSADATVTVTVTDVNDNSPTFSPAVYTVDVIETASFGPTVVLKQVTVQDGDDGANAATTVSITSGNGEGKFSMSGNDLILSAALDYETTQSFSLVLEVSDGGSPPLKNAAQVTVNVLADNEQAPLMSDSTFSTSIAEDTAVGTLVYDANATDSDSGTHGTITYSIDSGVTGSEFILDSGTGELFVGSALDFDVAPASYAIVIKATDGGGLSDATTSTVSLSVDLTDVNDNYPQFTTTMFVFNVNENVGTSTTVGTVVANDADTGVNGDVTYTKIAGSGTAYFDINSSSGAVTVAGAIDYESFQVTFKTPSNRYLTHVFYLTVTAHDGGTPSLTSTGLVKIEVNNKNDNDPVITPQEFAVVLQESTVVGTSVLQYTVSDQDTDLDGFSLATADSYFQVDAATGDVTTKAELDRETVATHTIYVQVIDKQTSSDSTVRTSTATLTIVVEDTNDNTPVITGTYTPSVSEDASINQLVFQVTATDDDAGANAQLVYDITAGNTGSAFTIDSVGNVQVAQTLDRETVSSYMLTVMVSDQGNPVRSNQIVATVTITDVNDNDPVFNPAAYSMNVNENSNVATPVGTVTATDADTGVNAALTYSFDSFTQGLQSHFAIDGASGAITVASTDLDRETSDTYVARVKVTDAGTPLSRTAYTDVTITIDDLNDNAPVFSSNSYTGSVDEGSALTTSIAQVSATDLDIGVNKDITYTIDTALLDGPTADTFIEVDSSTGEISPKADIDYETHQSFTFIVVATDGGAPALSATTTVTVTINDVNDNSPVFTQTFYNTEIAYTGSCDSSITQVTATDADSGDNARISYSLQANTDDYLFSVNIDTGVLSLQSVAATNTRYTQVIQASDNGIPVNTAATGATVRVDTFVPNTVIVTFKLGVSRATFVAQQTTFLTNLQTVVRNTYPTALARLWCIQEYSGTTASGDNPVNVHLYIVKDDSSESQANINTDKTFLTQDEFRALVAANAEGDPGSAIQGSAWDPFSIISVSPYYEETDSWWDTLHGKVITAIAAALGLTWIAILTYMIVRVCNTRNRPLKTLRTTPRLTEVHPVTPPKAEKPKPMVHRGAWDTNTGIVPDKDSNLPNRKAFPPMLLTDPLTGSNAPPNNTRRHSPVESRHTRSPRNMIISPSDLAEPPSYNYSIMNRAFDGKALDPVTGKMYEFNTRTNERRWLD</sequence>
<dbReference type="SMART" id="SM00112">
    <property type="entry name" value="CA"/>
    <property type="match status" value="30"/>
</dbReference>
<proteinExistence type="predicted"/>
<keyword evidence="4 8" id="KW-0106">Calcium</keyword>
<feature type="domain" description="Cadherin" evidence="11">
    <location>
        <begin position="1711"/>
        <end position="1817"/>
    </location>
</feature>
<organism evidence="12 13">
    <name type="scientific">Aplysia californica</name>
    <name type="common">California sea hare</name>
    <dbReference type="NCBI Taxonomy" id="6500"/>
    <lineage>
        <taxon>Eukaryota</taxon>
        <taxon>Metazoa</taxon>
        <taxon>Spiralia</taxon>
        <taxon>Lophotrochozoa</taxon>
        <taxon>Mollusca</taxon>
        <taxon>Gastropoda</taxon>
        <taxon>Heterobranchia</taxon>
        <taxon>Euthyneura</taxon>
        <taxon>Tectipleura</taxon>
        <taxon>Aplysiida</taxon>
        <taxon>Aplysioidea</taxon>
        <taxon>Aplysiidae</taxon>
        <taxon>Aplysia</taxon>
    </lineage>
</organism>
<keyword evidence="6 10" id="KW-1133">Transmembrane helix</keyword>
<feature type="domain" description="Cadherin" evidence="11">
    <location>
        <begin position="469"/>
        <end position="570"/>
    </location>
</feature>
<feature type="region of interest" description="Disordered" evidence="9">
    <location>
        <begin position="3422"/>
        <end position="3458"/>
    </location>
</feature>
<feature type="domain" description="Cadherin" evidence="11">
    <location>
        <begin position="253"/>
        <end position="362"/>
    </location>
</feature>
<dbReference type="PANTHER" id="PTHR24025">
    <property type="entry name" value="DESMOGLEIN FAMILY MEMBER"/>
    <property type="match status" value="1"/>
</dbReference>
<dbReference type="InterPro" id="IPR050971">
    <property type="entry name" value="Cadherin-domain_protein"/>
</dbReference>